<reference evidence="1 2" key="1">
    <citation type="journal article" date="2018" name="Front. Plant Sci.">
        <title>Red Clover (Trifolium pratense) and Zigzag Clover (T. medium) - A Picture of Genomic Similarities and Differences.</title>
        <authorList>
            <person name="Dluhosova J."/>
            <person name="Istvanek J."/>
            <person name="Nedelnik J."/>
            <person name="Repkova J."/>
        </authorList>
    </citation>
    <scope>NUCLEOTIDE SEQUENCE [LARGE SCALE GENOMIC DNA]</scope>
    <source>
        <strain evidence="2">cv. 10/8</strain>
        <tissue evidence="1">Leaf</tissue>
    </source>
</reference>
<keyword evidence="2" id="KW-1185">Reference proteome</keyword>
<sequence length="89" mass="9835">MDINNTTKPIVHSTVAVIFFQFNLAHHALVTDSLLPRIPTPRMVSWQHGNEGTIILNVDESALTNQGKADYGGLFRSMNVVLNLASFEV</sequence>
<dbReference type="Proteomes" id="UP000265520">
    <property type="component" value="Unassembled WGS sequence"/>
</dbReference>
<comment type="caution">
    <text evidence="1">The sequence shown here is derived from an EMBL/GenBank/DDBJ whole genome shotgun (WGS) entry which is preliminary data.</text>
</comment>
<proteinExistence type="predicted"/>
<evidence type="ECO:0000313" key="1">
    <source>
        <dbReference type="EMBL" id="MCH83304.1"/>
    </source>
</evidence>
<protein>
    <submittedName>
        <fullName evidence="1">Uncharacterized protein</fullName>
    </submittedName>
</protein>
<dbReference type="EMBL" id="LXQA010004951">
    <property type="protein sequence ID" value="MCH83304.1"/>
    <property type="molecule type" value="Genomic_DNA"/>
</dbReference>
<organism evidence="1 2">
    <name type="scientific">Trifolium medium</name>
    <dbReference type="NCBI Taxonomy" id="97028"/>
    <lineage>
        <taxon>Eukaryota</taxon>
        <taxon>Viridiplantae</taxon>
        <taxon>Streptophyta</taxon>
        <taxon>Embryophyta</taxon>
        <taxon>Tracheophyta</taxon>
        <taxon>Spermatophyta</taxon>
        <taxon>Magnoliopsida</taxon>
        <taxon>eudicotyledons</taxon>
        <taxon>Gunneridae</taxon>
        <taxon>Pentapetalae</taxon>
        <taxon>rosids</taxon>
        <taxon>fabids</taxon>
        <taxon>Fabales</taxon>
        <taxon>Fabaceae</taxon>
        <taxon>Papilionoideae</taxon>
        <taxon>50 kb inversion clade</taxon>
        <taxon>NPAAA clade</taxon>
        <taxon>Hologalegina</taxon>
        <taxon>IRL clade</taxon>
        <taxon>Trifolieae</taxon>
        <taxon>Trifolium</taxon>
    </lineage>
</organism>
<accession>A0A392MAQ7</accession>
<evidence type="ECO:0000313" key="2">
    <source>
        <dbReference type="Proteomes" id="UP000265520"/>
    </source>
</evidence>
<dbReference type="AlphaFoldDB" id="A0A392MAQ7"/>
<name>A0A392MAQ7_9FABA</name>
<gene>
    <name evidence="1" type="ORF">A2U01_0004123</name>
</gene>